<dbReference type="InterPro" id="IPR001763">
    <property type="entry name" value="Rhodanese-like_dom"/>
</dbReference>
<dbReference type="OrthoDB" id="9807812at2"/>
<organism evidence="2 3">
    <name type="scientific">Zhengella mangrovi</name>
    <dbReference type="NCBI Taxonomy" id="1982044"/>
    <lineage>
        <taxon>Bacteria</taxon>
        <taxon>Pseudomonadati</taxon>
        <taxon>Pseudomonadota</taxon>
        <taxon>Alphaproteobacteria</taxon>
        <taxon>Hyphomicrobiales</taxon>
        <taxon>Notoacmeibacteraceae</taxon>
        <taxon>Zhengella</taxon>
    </lineage>
</organism>
<dbReference type="Pfam" id="PF00581">
    <property type="entry name" value="Rhodanese"/>
    <property type="match status" value="1"/>
</dbReference>
<dbReference type="InterPro" id="IPR036873">
    <property type="entry name" value="Rhodanese-like_dom_sf"/>
</dbReference>
<protein>
    <submittedName>
        <fullName evidence="2">Rhodanese</fullName>
    </submittedName>
</protein>
<proteinExistence type="predicted"/>
<comment type="caution">
    <text evidence="2">The sequence shown here is derived from an EMBL/GenBank/DDBJ whole genome shotgun (WGS) entry which is preliminary data.</text>
</comment>
<dbReference type="Gene3D" id="3.40.250.10">
    <property type="entry name" value="Rhodanese-like domain"/>
    <property type="match status" value="1"/>
</dbReference>
<gene>
    <name evidence="2" type="ORF">CSC94_21510</name>
</gene>
<dbReference type="PANTHER" id="PTHR44086">
    <property type="entry name" value="THIOSULFATE SULFURTRANSFERASE RDL2, MITOCHONDRIAL-RELATED"/>
    <property type="match status" value="1"/>
</dbReference>
<reference evidence="2 3" key="1">
    <citation type="submission" date="2017-10" db="EMBL/GenBank/DDBJ databases">
        <title>Sedimentibacterium mangrovi gen. nov., sp. nov., a novel member of family Phyllobacteriacea isolated from mangrove sediment.</title>
        <authorList>
            <person name="Liao H."/>
            <person name="Tian Y."/>
        </authorList>
    </citation>
    <scope>NUCLEOTIDE SEQUENCE [LARGE SCALE GENOMIC DNA]</scope>
    <source>
        <strain evidence="2 3">X9-2-2</strain>
    </source>
</reference>
<dbReference type="GO" id="GO:0004792">
    <property type="term" value="F:thiosulfate-cyanide sulfurtransferase activity"/>
    <property type="evidence" value="ECO:0007669"/>
    <property type="project" value="TreeGrafter"/>
</dbReference>
<sequence>MKRGIKQMIAEADAEIVALSPAEAAEAAQDENVLLVDIRDVRELQRDGVVPGAYHAPRGMLEFWVDPESPYHKPVFASGKRFIFFCAGGLRSALTTKTLQDMGLDPVAHVTGGFGAWREAGLPIAEYQKKH</sequence>
<dbReference type="Proteomes" id="UP000221168">
    <property type="component" value="Unassembled WGS sequence"/>
</dbReference>
<accession>A0A2G1QHI6</accession>
<dbReference type="RefSeq" id="WP_099308447.1">
    <property type="nucleotide sequence ID" value="NZ_PDVP01000020.1"/>
</dbReference>
<dbReference type="PROSITE" id="PS50206">
    <property type="entry name" value="RHODANESE_3"/>
    <property type="match status" value="1"/>
</dbReference>
<dbReference type="SUPFAM" id="SSF52821">
    <property type="entry name" value="Rhodanese/Cell cycle control phosphatase"/>
    <property type="match status" value="1"/>
</dbReference>
<dbReference type="AlphaFoldDB" id="A0A2G1QHI6"/>
<evidence type="ECO:0000313" key="2">
    <source>
        <dbReference type="EMBL" id="PHP64914.1"/>
    </source>
</evidence>
<keyword evidence="3" id="KW-1185">Reference proteome</keyword>
<evidence type="ECO:0000259" key="1">
    <source>
        <dbReference type="PROSITE" id="PS50206"/>
    </source>
</evidence>
<evidence type="ECO:0000313" key="3">
    <source>
        <dbReference type="Proteomes" id="UP000221168"/>
    </source>
</evidence>
<dbReference type="CDD" id="cd01447">
    <property type="entry name" value="Polysulfide_ST"/>
    <property type="match status" value="1"/>
</dbReference>
<dbReference type="SMART" id="SM00450">
    <property type="entry name" value="RHOD"/>
    <property type="match status" value="1"/>
</dbReference>
<dbReference type="PANTHER" id="PTHR44086:SF13">
    <property type="entry name" value="THIOSULFATE SULFURTRANSFERASE PSPE"/>
    <property type="match status" value="1"/>
</dbReference>
<name>A0A2G1QHI6_9HYPH</name>
<dbReference type="EMBL" id="PDVP01000020">
    <property type="protein sequence ID" value="PHP64914.1"/>
    <property type="molecule type" value="Genomic_DNA"/>
</dbReference>
<feature type="domain" description="Rhodanese" evidence="1">
    <location>
        <begin position="29"/>
        <end position="126"/>
    </location>
</feature>